<proteinExistence type="predicted"/>
<dbReference type="RefSeq" id="WP_187386514.1">
    <property type="nucleotide sequence ID" value="NZ_BOSM01000002.1"/>
</dbReference>
<accession>A0AA95I182</accession>
<dbReference type="Proteomes" id="UP001177943">
    <property type="component" value="Chromosome"/>
</dbReference>
<gene>
    <name evidence="1" type="ORF">QNH46_17295</name>
</gene>
<name>A0AA95I182_9BACL</name>
<sequence>MTTLLFHMWSRHSLRPGEFWSLPKGERMLLRAFTEMELEMMSSSASPSGSGRKQPG</sequence>
<dbReference type="KEGG" id="pwn:QNH46_17295"/>
<dbReference type="AlphaFoldDB" id="A0AA95I182"/>
<reference evidence="1" key="1">
    <citation type="submission" date="2023-05" db="EMBL/GenBank/DDBJ databases">
        <title>Comparative genomics of Bacillaceae isolates and their secondary metabolite potential.</title>
        <authorList>
            <person name="Song L."/>
            <person name="Nielsen L.J."/>
            <person name="Mohite O."/>
            <person name="Xu X."/>
            <person name="Weber T."/>
            <person name="Kovacs A.T."/>
        </authorList>
    </citation>
    <scope>NUCLEOTIDE SEQUENCE</scope>
    <source>
        <strain evidence="1">B2_4</strain>
    </source>
</reference>
<dbReference type="EMBL" id="CP126084">
    <property type="protein sequence ID" value="WHX47880.1"/>
    <property type="molecule type" value="Genomic_DNA"/>
</dbReference>
<evidence type="ECO:0000313" key="1">
    <source>
        <dbReference type="EMBL" id="WHX47880.1"/>
    </source>
</evidence>
<organism evidence="1 2">
    <name type="scientific">Paenibacillus woosongensis</name>
    <dbReference type="NCBI Taxonomy" id="307580"/>
    <lineage>
        <taxon>Bacteria</taxon>
        <taxon>Bacillati</taxon>
        <taxon>Bacillota</taxon>
        <taxon>Bacilli</taxon>
        <taxon>Bacillales</taxon>
        <taxon>Paenibacillaceae</taxon>
        <taxon>Paenibacillus</taxon>
    </lineage>
</organism>
<protein>
    <submittedName>
        <fullName evidence="1">Uncharacterized protein</fullName>
    </submittedName>
</protein>
<evidence type="ECO:0000313" key="2">
    <source>
        <dbReference type="Proteomes" id="UP001177943"/>
    </source>
</evidence>